<evidence type="ECO:0000313" key="2">
    <source>
        <dbReference type="Proteomes" id="UP001144396"/>
    </source>
</evidence>
<dbReference type="SUPFAM" id="SSF52540">
    <property type="entry name" value="P-loop containing nucleoside triphosphate hydrolases"/>
    <property type="match status" value="1"/>
</dbReference>
<name>A0A9W6D314_9MICO</name>
<protein>
    <submittedName>
        <fullName evidence="1">Adenylate kinase</fullName>
    </submittedName>
</protein>
<dbReference type="AlphaFoldDB" id="A0A9W6D314"/>
<accession>A0A9W6D314</accession>
<gene>
    <name evidence="1" type="ORF">ARHIZOSPH14_29450</name>
</gene>
<dbReference type="InterPro" id="IPR027417">
    <property type="entry name" value="P-loop_NTPase"/>
</dbReference>
<comment type="caution">
    <text evidence="1">The sequence shown here is derived from an EMBL/GenBank/DDBJ whole genome shotgun (WGS) entry which is preliminary data.</text>
</comment>
<dbReference type="GO" id="GO:0016301">
    <property type="term" value="F:kinase activity"/>
    <property type="evidence" value="ECO:0007669"/>
    <property type="project" value="UniProtKB-KW"/>
</dbReference>
<reference evidence="1" key="1">
    <citation type="submission" date="2022-12" db="EMBL/GenBank/DDBJ databases">
        <title>Reference genome sequencing for broad-spectrum identification of bacterial and archaeal isolates by mass spectrometry.</title>
        <authorList>
            <person name="Sekiguchi Y."/>
            <person name="Tourlousse D.M."/>
        </authorList>
    </citation>
    <scope>NUCLEOTIDE SEQUENCE</scope>
    <source>
        <strain evidence="1">14</strain>
    </source>
</reference>
<keyword evidence="1" id="KW-0808">Transferase</keyword>
<keyword evidence="1" id="KW-0418">Kinase</keyword>
<dbReference type="EMBL" id="BSDP01000001">
    <property type="protein sequence ID" value="GLI28703.1"/>
    <property type="molecule type" value="Genomic_DNA"/>
</dbReference>
<proteinExistence type="predicted"/>
<dbReference type="RefSeq" id="WP_281886309.1">
    <property type="nucleotide sequence ID" value="NZ_BSDP01000001.1"/>
</dbReference>
<evidence type="ECO:0000313" key="1">
    <source>
        <dbReference type="EMBL" id="GLI28703.1"/>
    </source>
</evidence>
<organism evidence="1 2">
    <name type="scientific">Agromyces rhizosphaerae</name>
    <dbReference type="NCBI Taxonomy" id="88374"/>
    <lineage>
        <taxon>Bacteria</taxon>
        <taxon>Bacillati</taxon>
        <taxon>Actinomycetota</taxon>
        <taxon>Actinomycetes</taxon>
        <taxon>Micrococcales</taxon>
        <taxon>Microbacteriaceae</taxon>
        <taxon>Agromyces</taxon>
    </lineage>
</organism>
<dbReference type="Proteomes" id="UP001144396">
    <property type="component" value="Unassembled WGS sequence"/>
</dbReference>
<dbReference type="Gene3D" id="3.40.50.300">
    <property type="entry name" value="P-loop containing nucleotide triphosphate hydrolases"/>
    <property type="match status" value="1"/>
</dbReference>
<sequence>MPERLAPAVAVRRLAALLRAEPSATVLVDGPSGAGKSTFADAVLDAAGARRVQLLRLDSVYPGWDGLAAGSAAVRRGVLAPRVRGGAGTWRRWDWAHDRPAESHLLRPGIPLLVEGCGAFTLPGVLPDPRVVRVWVVAGEEARKRRALERDAGGFDPHWAQWERQWRAYVSAAAPAPRADLVVAGA</sequence>
<keyword evidence="2" id="KW-1185">Reference proteome</keyword>